<keyword evidence="4" id="KW-1185">Reference proteome</keyword>
<organism evidence="3 4">
    <name type="scientific">Staphylococcus croceilyticus</name>
    <dbReference type="NCBI Taxonomy" id="319942"/>
    <lineage>
        <taxon>Bacteria</taxon>
        <taxon>Bacillati</taxon>
        <taxon>Bacillota</taxon>
        <taxon>Bacilli</taxon>
        <taxon>Bacillales</taxon>
        <taxon>Staphylococcaceae</taxon>
        <taxon>Staphylococcus</taxon>
    </lineage>
</organism>
<feature type="domain" description="DUF1829" evidence="2">
    <location>
        <begin position="159"/>
        <end position="249"/>
    </location>
</feature>
<protein>
    <submittedName>
        <fullName evidence="3">DUF1828 domain-containing protein</fullName>
    </submittedName>
</protein>
<dbReference type="InterPro" id="IPR014961">
    <property type="entry name" value="DUF1829"/>
</dbReference>
<reference evidence="3 4" key="1">
    <citation type="submission" date="2019-04" db="EMBL/GenBank/DDBJ databases">
        <title>Genomic characterization of Staphylococcus petrasii strains.</title>
        <authorList>
            <person name="Vrbovska V."/>
            <person name="Kovarovic V."/>
            <person name="Maslanova I."/>
            <person name="Indrakova A."/>
            <person name="Petras P."/>
            <person name="Sedo O."/>
            <person name="Svec P."/>
            <person name="Fisarova L."/>
            <person name="Sedlacek I."/>
            <person name="Doskar J."/>
            <person name="Pantucek R."/>
        </authorList>
    </citation>
    <scope>NUCLEOTIDE SEQUENCE [LARGE SCALE GENOMIC DNA]</scope>
    <source>
        <strain evidence="3 4">CCM 8421</strain>
    </source>
</reference>
<dbReference type="RefSeq" id="WP_103328107.1">
    <property type="nucleotide sequence ID" value="NZ_PPRD01000002.1"/>
</dbReference>
<name>A0ABY2KC14_9STAP</name>
<dbReference type="Pfam" id="PF08862">
    <property type="entry name" value="DUF1829"/>
    <property type="match status" value="1"/>
</dbReference>
<evidence type="ECO:0000313" key="3">
    <source>
        <dbReference type="EMBL" id="TGA78229.1"/>
    </source>
</evidence>
<feature type="domain" description="DUF1828" evidence="1">
    <location>
        <begin position="32"/>
        <end position="121"/>
    </location>
</feature>
<proteinExistence type="predicted"/>
<dbReference type="InterPro" id="IPR014960">
    <property type="entry name" value="DUF1828"/>
</dbReference>
<evidence type="ECO:0000259" key="1">
    <source>
        <dbReference type="Pfam" id="PF08861"/>
    </source>
</evidence>
<evidence type="ECO:0000259" key="2">
    <source>
        <dbReference type="Pfam" id="PF08862"/>
    </source>
</evidence>
<gene>
    <name evidence="3" type="ORF">E2556_07650</name>
</gene>
<evidence type="ECO:0000313" key="4">
    <source>
        <dbReference type="Proteomes" id="UP000298482"/>
    </source>
</evidence>
<comment type="caution">
    <text evidence="3">The sequence shown here is derived from an EMBL/GenBank/DDBJ whole genome shotgun (WGS) entry which is preliminary data.</text>
</comment>
<dbReference type="Pfam" id="PF08861">
    <property type="entry name" value="DUF1828"/>
    <property type="match status" value="1"/>
</dbReference>
<dbReference type="Proteomes" id="UP000298482">
    <property type="component" value="Unassembled WGS sequence"/>
</dbReference>
<accession>A0ABY2KC14</accession>
<sequence length="257" mass="29668">MEIIEQKMDEYFNWLKQRYSYKKLDGSTEITTPFKNHLNDYIRIYVDIINNNELLLSDDGLTLNELKMFGIDINTKARQKLISSIMNQFNLTLDDDEIISYVQNDTFAQSKHNLIQGILKIYDLTLTSKSNVSSLFYEEVFDFLFNEDITGTANVAVAGESGIKYTIDFILPAKKNKPEKLLNFANNLDFNKITSDAFAYRDVKPNRPHRNNLESQMFIIANDIENSVSSRVKQAADYEGVSILKWSNKQEILEALN</sequence>
<dbReference type="EMBL" id="SRJF01000009">
    <property type="protein sequence ID" value="TGA78229.1"/>
    <property type="molecule type" value="Genomic_DNA"/>
</dbReference>